<dbReference type="InterPro" id="IPR006144">
    <property type="entry name" value="Secretion_HlyD_CS"/>
</dbReference>
<sequence>MSELFRREALEAKQVAWLGEILLSRPLSLGLLVGGAAVIFAVFVGYIFLGEYTRKERITGHVQPSMGAARLYAPIVGRVLEKHVQEGQFVKQGQPLYVISIDRMTSRGGTQNGIAVQIAEKRLMLQSQIDAQKAIHAENERAQRNRSLDLQDQLQIVEREISLQKQRVALSEATVARFVELSELKFISSAQLSERQQERLDQLGRLAALERTRQNLTTEQRSLASTVRTAPFNAKVDLASLQRVVAEMDQEAYLNEAQRQIVIAAERDGWATAVLGEVGQTVTPEIPLMSVLPPGGQLEVHLYVPSRAIGFLQQGQQVKVRYDAFPYQKFGQHDGTVAAISNVALAPTELQLLGMAPEMLYRVKVKLKESTITAYGNKHPLREGMQLEADILLETRKLYEWLLEPLYSVAGKL</sequence>
<feature type="transmembrane region" description="Helical" evidence="7">
    <location>
        <begin position="27"/>
        <end position="49"/>
    </location>
</feature>
<evidence type="ECO:0000256" key="7">
    <source>
        <dbReference type="SAM" id="Phobius"/>
    </source>
</evidence>
<evidence type="ECO:0000313" key="9">
    <source>
        <dbReference type="EMBL" id="MDR7299497.1"/>
    </source>
</evidence>
<dbReference type="SUPFAM" id="SSF51230">
    <property type="entry name" value="Single hybrid motif"/>
    <property type="match status" value="1"/>
</dbReference>
<keyword evidence="4 7" id="KW-0812">Transmembrane</keyword>
<dbReference type="PANTHER" id="PTHR30386:SF28">
    <property type="entry name" value="EXPORTED PROTEIN"/>
    <property type="match status" value="1"/>
</dbReference>
<evidence type="ECO:0000313" key="10">
    <source>
        <dbReference type="Proteomes" id="UP001180536"/>
    </source>
</evidence>
<keyword evidence="10" id="KW-1185">Reference proteome</keyword>
<dbReference type="Gene3D" id="2.40.30.170">
    <property type="match status" value="1"/>
</dbReference>
<evidence type="ECO:0000256" key="3">
    <source>
        <dbReference type="ARBA" id="ARBA00022448"/>
    </source>
</evidence>
<protein>
    <submittedName>
        <fullName evidence="9">Membrane fusion protein</fullName>
    </submittedName>
</protein>
<evidence type="ECO:0000256" key="6">
    <source>
        <dbReference type="ARBA" id="ARBA00023136"/>
    </source>
</evidence>
<name>A0ABU1ZFT5_9BURK</name>
<dbReference type="Proteomes" id="UP001180536">
    <property type="component" value="Unassembled WGS sequence"/>
</dbReference>
<dbReference type="InterPro" id="IPR011053">
    <property type="entry name" value="Single_hybrid_motif"/>
</dbReference>
<dbReference type="PANTHER" id="PTHR30386">
    <property type="entry name" value="MEMBRANE FUSION SUBUNIT OF EMRAB-TOLC MULTIDRUG EFFLUX PUMP"/>
    <property type="match status" value="1"/>
</dbReference>
<reference evidence="9 10" key="1">
    <citation type="submission" date="2023-07" db="EMBL/GenBank/DDBJ databases">
        <title>Sorghum-associated microbial communities from plants grown in Nebraska, USA.</title>
        <authorList>
            <person name="Schachtman D."/>
        </authorList>
    </citation>
    <scope>NUCLEOTIDE SEQUENCE [LARGE SCALE GENOMIC DNA]</scope>
    <source>
        <strain evidence="9 10">BE310</strain>
    </source>
</reference>
<dbReference type="InterPro" id="IPR058982">
    <property type="entry name" value="Beta-barrel_AprE"/>
</dbReference>
<feature type="domain" description="AprE-like beta-barrel" evidence="8">
    <location>
        <begin position="299"/>
        <end position="392"/>
    </location>
</feature>
<organism evidence="9 10">
    <name type="scientific">Pelomonas aquatica</name>
    <dbReference type="NCBI Taxonomy" id="431058"/>
    <lineage>
        <taxon>Bacteria</taxon>
        <taxon>Pseudomonadati</taxon>
        <taxon>Pseudomonadota</taxon>
        <taxon>Betaproteobacteria</taxon>
        <taxon>Burkholderiales</taxon>
        <taxon>Sphaerotilaceae</taxon>
        <taxon>Roseateles</taxon>
    </lineage>
</organism>
<keyword evidence="6 7" id="KW-0472">Membrane</keyword>
<comment type="caution">
    <text evidence="9">The sequence shown here is derived from an EMBL/GenBank/DDBJ whole genome shotgun (WGS) entry which is preliminary data.</text>
</comment>
<gene>
    <name evidence="9" type="ORF">J2X16_004867</name>
</gene>
<keyword evidence="3" id="KW-0813">Transport</keyword>
<keyword evidence="5 7" id="KW-1133">Transmembrane helix</keyword>
<accession>A0ABU1ZFT5</accession>
<dbReference type="Pfam" id="PF26002">
    <property type="entry name" value="Beta-barrel_AprE"/>
    <property type="match status" value="1"/>
</dbReference>
<evidence type="ECO:0000256" key="4">
    <source>
        <dbReference type="ARBA" id="ARBA00022692"/>
    </source>
</evidence>
<dbReference type="Gene3D" id="2.40.50.100">
    <property type="match status" value="1"/>
</dbReference>
<comment type="similarity">
    <text evidence="2">Belongs to the membrane fusion protein (MFP) (TC 8.A.1) family.</text>
</comment>
<dbReference type="InterPro" id="IPR050739">
    <property type="entry name" value="MFP"/>
</dbReference>
<proteinExistence type="inferred from homology"/>
<dbReference type="PROSITE" id="PS00543">
    <property type="entry name" value="HLYD_FAMILY"/>
    <property type="match status" value="1"/>
</dbReference>
<evidence type="ECO:0000256" key="2">
    <source>
        <dbReference type="ARBA" id="ARBA00009477"/>
    </source>
</evidence>
<evidence type="ECO:0000259" key="8">
    <source>
        <dbReference type="Pfam" id="PF26002"/>
    </source>
</evidence>
<evidence type="ECO:0000256" key="5">
    <source>
        <dbReference type="ARBA" id="ARBA00022989"/>
    </source>
</evidence>
<comment type="subcellular location">
    <subcellularLocation>
        <location evidence="1">Membrane</location>
        <topology evidence="1">Single-pass membrane protein</topology>
    </subcellularLocation>
</comment>
<dbReference type="RefSeq" id="WP_310349232.1">
    <property type="nucleotide sequence ID" value="NZ_JAVDXQ010000009.1"/>
</dbReference>
<dbReference type="EMBL" id="JAVDXQ010000009">
    <property type="protein sequence ID" value="MDR7299497.1"/>
    <property type="molecule type" value="Genomic_DNA"/>
</dbReference>
<dbReference type="PRINTS" id="PR01490">
    <property type="entry name" value="RTXTOXIND"/>
</dbReference>
<evidence type="ECO:0000256" key="1">
    <source>
        <dbReference type="ARBA" id="ARBA00004167"/>
    </source>
</evidence>